<evidence type="ECO:0000313" key="12">
    <source>
        <dbReference type="EMBL" id="NEB11271.1"/>
    </source>
</evidence>
<accession>A0A7K3PPG4</accession>
<keyword evidence="7" id="KW-0418">Kinase</keyword>
<dbReference type="AlphaFoldDB" id="A0A7K3PPG4"/>
<keyword evidence="9" id="KW-0457">Lysine biosynthesis</keyword>
<dbReference type="EC" id="2.7.2.4" evidence="4"/>
<dbReference type="Pfam" id="PF22468">
    <property type="entry name" value="ACT_9"/>
    <property type="match status" value="2"/>
</dbReference>
<sequence length="163" mass="17414">MEHPIIYGVCHDTTVARVTVTGAPTQPGGATAIFRALANSGIKSDMAQNTPAPGGRNDLSFIVDESDAATAMAVLEQVRDVVRFDSVSVDVRTGRVTMIGASLRSNSEIIARYFESLRDAGVAVEMVAATDNCIAVVTRRWEAAKAAEHLKATFRQGEPRPLL</sequence>
<dbReference type="CDD" id="cd04913">
    <property type="entry name" value="ACT_AKii-LysC-BS-like_1"/>
    <property type="match status" value="1"/>
</dbReference>
<dbReference type="PANTHER" id="PTHR21499">
    <property type="entry name" value="ASPARTATE KINASE"/>
    <property type="match status" value="1"/>
</dbReference>
<dbReference type="RefSeq" id="WP_164246460.1">
    <property type="nucleotide sequence ID" value="NZ_JAAGMA010000566.1"/>
</dbReference>
<evidence type="ECO:0000256" key="8">
    <source>
        <dbReference type="ARBA" id="ARBA00022840"/>
    </source>
</evidence>
<name>A0A7K3PPG4_9ACTN</name>
<dbReference type="EMBL" id="JAAGMA010000566">
    <property type="protein sequence ID" value="NEB11271.1"/>
    <property type="molecule type" value="Genomic_DNA"/>
</dbReference>
<evidence type="ECO:0000256" key="7">
    <source>
        <dbReference type="ARBA" id="ARBA00022777"/>
    </source>
</evidence>
<dbReference type="Gene3D" id="3.30.2130.10">
    <property type="entry name" value="VC0802-like"/>
    <property type="match status" value="1"/>
</dbReference>
<comment type="pathway">
    <text evidence="1">Amino-acid biosynthesis; L-methionine biosynthesis via de novo pathway; L-homoserine from L-aspartate: step 1/3.</text>
</comment>
<gene>
    <name evidence="12" type="ORF">G3I32_20930</name>
</gene>
<protein>
    <recommendedName>
        <fullName evidence="4">aspartate kinase</fullName>
        <ecNumber evidence="4">2.7.2.4</ecNumber>
    </recommendedName>
</protein>
<feature type="domain" description="ACT" evidence="11">
    <location>
        <begin position="18"/>
        <end position="92"/>
    </location>
</feature>
<keyword evidence="9" id="KW-0028">Amino-acid biosynthesis</keyword>
<dbReference type="GO" id="GO:0005524">
    <property type="term" value="F:ATP binding"/>
    <property type="evidence" value="ECO:0007669"/>
    <property type="project" value="UniProtKB-KW"/>
</dbReference>
<dbReference type="PANTHER" id="PTHR21499:SF3">
    <property type="entry name" value="ASPARTOKINASE"/>
    <property type="match status" value="1"/>
</dbReference>
<keyword evidence="8" id="KW-0067">ATP-binding</keyword>
<evidence type="ECO:0000256" key="9">
    <source>
        <dbReference type="ARBA" id="ARBA00023154"/>
    </source>
</evidence>
<dbReference type="GO" id="GO:0005829">
    <property type="term" value="C:cytosol"/>
    <property type="evidence" value="ECO:0007669"/>
    <property type="project" value="TreeGrafter"/>
</dbReference>
<comment type="caution">
    <text evidence="12">The sequence shown here is derived from an EMBL/GenBank/DDBJ whole genome shotgun (WGS) entry which is preliminary data.</text>
</comment>
<evidence type="ECO:0000259" key="11">
    <source>
        <dbReference type="PROSITE" id="PS51671"/>
    </source>
</evidence>
<evidence type="ECO:0000313" key="13">
    <source>
        <dbReference type="Proteomes" id="UP000470446"/>
    </source>
</evidence>
<evidence type="ECO:0000256" key="3">
    <source>
        <dbReference type="ARBA" id="ARBA00010122"/>
    </source>
</evidence>
<evidence type="ECO:0000256" key="6">
    <source>
        <dbReference type="ARBA" id="ARBA00022741"/>
    </source>
</evidence>
<evidence type="ECO:0000256" key="1">
    <source>
        <dbReference type="ARBA" id="ARBA00004986"/>
    </source>
</evidence>
<dbReference type="InterPro" id="IPR045865">
    <property type="entry name" value="ACT-like_dom_sf"/>
</dbReference>
<comment type="similarity">
    <text evidence="3">Belongs to the aspartokinase family.</text>
</comment>
<evidence type="ECO:0000256" key="4">
    <source>
        <dbReference type="ARBA" id="ARBA00013059"/>
    </source>
</evidence>
<dbReference type="SUPFAM" id="SSF55021">
    <property type="entry name" value="ACT-like"/>
    <property type="match status" value="2"/>
</dbReference>
<keyword evidence="6" id="KW-0547">Nucleotide-binding</keyword>
<dbReference type="PROSITE" id="PS51671">
    <property type="entry name" value="ACT"/>
    <property type="match status" value="1"/>
</dbReference>
<dbReference type="GO" id="GO:0009090">
    <property type="term" value="P:homoserine biosynthetic process"/>
    <property type="evidence" value="ECO:0007669"/>
    <property type="project" value="TreeGrafter"/>
</dbReference>
<evidence type="ECO:0000256" key="10">
    <source>
        <dbReference type="ARBA" id="ARBA00047872"/>
    </source>
</evidence>
<proteinExistence type="inferred from homology"/>
<comment type="catalytic activity">
    <reaction evidence="10">
        <text>L-aspartate + ATP = 4-phospho-L-aspartate + ADP</text>
        <dbReference type="Rhea" id="RHEA:23776"/>
        <dbReference type="ChEBI" id="CHEBI:29991"/>
        <dbReference type="ChEBI" id="CHEBI:30616"/>
        <dbReference type="ChEBI" id="CHEBI:57535"/>
        <dbReference type="ChEBI" id="CHEBI:456216"/>
        <dbReference type="EC" id="2.7.2.4"/>
    </reaction>
</comment>
<dbReference type="InterPro" id="IPR002912">
    <property type="entry name" value="ACT_dom"/>
</dbReference>
<evidence type="ECO:0000256" key="2">
    <source>
        <dbReference type="ARBA" id="ARBA00005139"/>
    </source>
</evidence>
<comment type="pathway">
    <text evidence="2">Amino-acid biosynthesis; L-threonine biosynthesis; L-threonine from L-aspartate: step 1/5.</text>
</comment>
<keyword evidence="5" id="KW-0808">Transferase</keyword>
<dbReference type="GO" id="GO:0004072">
    <property type="term" value="F:aspartate kinase activity"/>
    <property type="evidence" value="ECO:0007669"/>
    <property type="project" value="UniProtKB-EC"/>
</dbReference>
<evidence type="ECO:0000256" key="5">
    <source>
        <dbReference type="ARBA" id="ARBA00022679"/>
    </source>
</evidence>
<dbReference type="Proteomes" id="UP000470446">
    <property type="component" value="Unassembled WGS sequence"/>
</dbReference>
<organism evidence="12 13">
    <name type="scientific">Streptomyces coelicoflavus</name>
    <dbReference type="NCBI Taxonomy" id="285562"/>
    <lineage>
        <taxon>Bacteria</taxon>
        <taxon>Bacillati</taxon>
        <taxon>Actinomycetota</taxon>
        <taxon>Actinomycetes</taxon>
        <taxon>Kitasatosporales</taxon>
        <taxon>Streptomycetaceae</taxon>
        <taxon>Streptomyces</taxon>
    </lineage>
</organism>
<reference evidence="12 13" key="1">
    <citation type="submission" date="2020-01" db="EMBL/GenBank/DDBJ databases">
        <title>Insect and environment-associated Actinomycetes.</title>
        <authorList>
            <person name="Currrie C."/>
            <person name="Chevrette M."/>
            <person name="Carlson C."/>
            <person name="Stubbendieck R."/>
            <person name="Wendt-Pienkowski E."/>
        </authorList>
    </citation>
    <scope>NUCLEOTIDE SEQUENCE [LARGE SCALE GENOMIC DNA]</scope>
    <source>
        <strain evidence="12 13">SID14163</strain>
    </source>
</reference>
<dbReference type="InterPro" id="IPR054352">
    <property type="entry name" value="ACT_Aspartokinase"/>
</dbReference>
<dbReference type="GO" id="GO:0009089">
    <property type="term" value="P:lysine biosynthetic process via diaminopimelate"/>
    <property type="evidence" value="ECO:0007669"/>
    <property type="project" value="TreeGrafter"/>
</dbReference>